<accession>A0A852R7P9</accession>
<dbReference type="AlphaFoldDB" id="A0A852R7P9"/>
<proteinExistence type="predicted"/>
<name>A0A852R7P9_9MICO</name>
<comment type="caution">
    <text evidence="2">The sequence shown here is derived from an EMBL/GenBank/DDBJ whole genome shotgun (WGS) entry which is preliminary data.</text>
</comment>
<keyword evidence="3" id="KW-1185">Reference proteome</keyword>
<dbReference type="EMBL" id="JACCBD010000001">
    <property type="protein sequence ID" value="NYD26918.1"/>
    <property type="molecule type" value="Genomic_DNA"/>
</dbReference>
<dbReference type="RefSeq" id="WP_185986976.1">
    <property type="nucleotide sequence ID" value="NZ_BAAALZ010000001.1"/>
</dbReference>
<gene>
    <name evidence="2" type="ORF">BJ960_001721</name>
</gene>
<evidence type="ECO:0000256" key="1">
    <source>
        <dbReference type="SAM" id="SignalP"/>
    </source>
</evidence>
<evidence type="ECO:0000313" key="2">
    <source>
        <dbReference type="EMBL" id="NYD26918.1"/>
    </source>
</evidence>
<reference evidence="2 3" key="1">
    <citation type="submission" date="2020-07" db="EMBL/GenBank/DDBJ databases">
        <title>Sequencing the genomes of 1000 actinobacteria strains.</title>
        <authorList>
            <person name="Klenk H.-P."/>
        </authorList>
    </citation>
    <scope>NUCLEOTIDE SEQUENCE [LARGE SCALE GENOMIC DNA]</scope>
    <source>
        <strain evidence="2 3">DSM 17380</strain>
    </source>
</reference>
<evidence type="ECO:0000313" key="3">
    <source>
        <dbReference type="Proteomes" id="UP000586095"/>
    </source>
</evidence>
<protein>
    <submittedName>
        <fullName evidence="2">Uncharacterized protein</fullName>
    </submittedName>
</protein>
<dbReference type="Proteomes" id="UP000586095">
    <property type="component" value="Unassembled WGS sequence"/>
</dbReference>
<organism evidence="2 3">
    <name type="scientific">Leucobacter aridicollis</name>
    <dbReference type="NCBI Taxonomy" id="283878"/>
    <lineage>
        <taxon>Bacteria</taxon>
        <taxon>Bacillati</taxon>
        <taxon>Actinomycetota</taxon>
        <taxon>Actinomycetes</taxon>
        <taxon>Micrococcales</taxon>
        <taxon>Microbacteriaceae</taxon>
        <taxon>Leucobacter</taxon>
    </lineage>
</organism>
<feature type="signal peptide" evidence="1">
    <location>
        <begin position="1"/>
        <end position="28"/>
    </location>
</feature>
<sequence length="226" mass="24157">MKRGGIRALLGAGVLAALALGIGAPAQAVEPEAAEAPAVPAEPEWDPEVWLIEQWPRLPFGDRAELELTDLSEGRELPSGAHQSLAGFVSVDYPDVVQLDREYVSGVPWEARRALRALAVHELTHAAVFQSGTVPEQATFAITEADSSWAAPLLNTGLPGKWAALEAIAACVEQAGIAPDADVYYLSGPCPPAYRDAAFEYLEEITGTDWRPRELRPNIARALGAL</sequence>
<keyword evidence="1" id="KW-0732">Signal</keyword>
<feature type="chain" id="PRO_5032447818" evidence="1">
    <location>
        <begin position="29"/>
        <end position="226"/>
    </location>
</feature>